<dbReference type="Gene3D" id="2.40.30.170">
    <property type="match status" value="1"/>
</dbReference>
<sequence>MSTMLDDNRLKRRKRLMGTVLILFFGALAVLTFFSNTIAGMALPKVTVTKPAFGQLERTIAGEGELEAEKTEELFAEGDGDVTKIHVEEGDAVKKGQLLISYDTTEAKRNLEDEETRYAQAKLRMEKQREQVVDALRQDDQSAVRDLKRELEIAEYDLDIQRRKLETMRDSIENASAVRAPFDGIVTKLEATEGLPSPRGQAVAVLADVSQGLVFSFTDDADDADKLRVGEAVSLSVVSGERWKMAKGTVEDIEDADSGNATGGSGDTEEREKITIKLTGQELKLGDQVKLSVKKTGKIGGIILASGTVHQGSDGYFVWIVKEKKGPLGSVYTAEKAAVTIGDSDETNTEIMDGIMPDEQIIEEMSEPLSEGQRVRMK</sequence>
<dbReference type="Gene3D" id="1.10.287.470">
    <property type="entry name" value="Helix hairpin bin"/>
    <property type="match status" value="1"/>
</dbReference>
<feature type="domain" description="Multidrug resistance protein MdtA-like barrel-sandwich hybrid" evidence="4">
    <location>
        <begin position="79"/>
        <end position="201"/>
    </location>
</feature>
<feature type="region of interest" description="Disordered" evidence="3">
    <location>
        <begin position="249"/>
        <end position="271"/>
    </location>
</feature>
<evidence type="ECO:0000259" key="4">
    <source>
        <dbReference type="Pfam" id="PF25917"/>
    </source>
</evidence>
<evidence type="ECO:0000313" key="5">
    <source>
        <dbReference type="EMBL" id="MBP3966385.1"/>
    </source>
</evidence>
<dbReference type="EMBL" id="JAGKSP010000017">
    <property type="protein sequence ID" value="MBP3966385.1"/>
    <property type="molecule type" value="Genomic_DNA"/>
</dbReference>
<evidence type="ECO:0000256" key="3">
    <source>
        <dbReference type="SAM" id="MobiDB-lite"/>
    </source>
</evidence>
<dbReference type="Gene3D" id="2.40.50.100">
    <property type="match status" value="1"/>
</dbReference>
<dbReference type="SUPFAM" id="SSF111369">
    <property type="entry name" value="HlyD-like secretion proteins"/>
    <property type="match status" value="1"/>
</dbReference>
<dbReference type="Pfam" id="PF25917">
    <property type="entry name" value="BSH_RND"/>
    <property type="match status" value="1"/>
</dbReference>
<comment type="caution">
    <text evidence="5">The sequence shown here is derived from an EMBL/GenBank/DDBJ whole genome shotgun (WGS) entry which is preliminary data.</text>
</comment>
<name>A0ABS5CKM2_9BACL</name>
<dbReference type="Proteomes" id="UP000673394">
    <property type="component" value="Unassembled WGS sequence"/>
</dbReference>
<protein>
    <submittedName>
        <fullName evidence="5">Efflux RND transporter periplasmic adaptor subunit</fullName>
    </submittedName>
</protein>
<evidence type="ECO:0000313" key="6">
    <source>
        <dbReference type="Proteomes" id="UP000673394"/>
    </source>
</evidence>
<accession>A0ABS5CKM2</accession>
<dbReference type="RefSeq" id="WP_210663500.1">
    <property type="nucleotide sequence ID" value="NZ_JAGKSP010000017.1"/>
</dbReference>
<evidence type="ECO:0000256" key="1">
    <source>
        <dbReference type="ARBA" id="ARBA00009477"/>
    </source>
</evidence>
<dbReference type="InterPro" id="IPR058625">
    <property type="entry name" value="MdtA-like_BSH"/>
</dbReference>
<keyword evidence="6" id="KW-1185">Reference proteome</keyword>
<dbReference type="InterPro" id="IPR006143">
    <property type="entry name" value="RND_pump_MFP"/>
</dbReference>
<proteinExistence type="inferred from homology"/>
<dbReference type="PANTHER" id="PTHR30469:SF15">
    <property type="entry name" value="HLYD FAMILY OF SECRETION PROTEINS"/>
    <property type="match status" value="1"/>
</dbReference>
<dbReference type="PANTHER" id="PTHR30469">
    <property type="entry name" value="MULTIDRUG RESISTANCE PROTEIN MDTA"/>
    <property type="match status" value="1"/>
</dbReference>
<feature type="coiled-coil region" evidence="2">
    <location>
        <begin position="104"/>
        <end position="164"/>
    </location>
</feature>
<comment type="similarity">
    <text evidence="1">Belongs to the membrane fusion protein (MFP) (TC 8.A.1) family.</text>
</comment>
<gene>
    <name evidence="5" type="ORF">I8J30_27140</name>
</gene>
<organism evidence="5 6">
    <name type="scientific">Paenibacillus lignilyticus</name>
    <dbReference type="NCBI Taxonomy" id="1172615"/>
    <lineage>
        <taxon>Bacteria</taxon>
        <taxon>Bacillati</taxon>
        <taxon>Bacillota</taxon>
        <taxon>Bacilli</taxon>
        <taxon>Bacillales</taxon>
        <taxon>Paenibacillaceae</taxon>
        <taxon>Paenibacillus</taxon>
    </lineage>
</organism>
<dbReference type="Gene3D" id="2.40.420.20">
    <property type="match status" value="1"/>
</dbReference>
<reference evidence="5 6" key="1">
    <citation type="submission" date="2021-04" db="EMBL/GenBank/DDBJ databases">
        <title>Paenibacillus sp. DLE-14 whole genome sequence.</title>
        <authorList>
            <person name="Ham Y.J."/>
        </authorList>
    </citation>
    <scope>NUCLEOTIDE SEQUENCE [LARGE SCALE GENOMIC DNA]</scope>
    <source>
        <strain evidence="5 6">DLE-14</strain>
    </source>
</reference>
<keyword evidence="2" id="KW-0175">Coiled coil</keyword>
<evidence type="ECO:0000256" key="2">
    <source>
        <dbReference type="SAM" id="Coils"/>
    </source>
</evidence>
<dbReference type="NCBIfam" id="TIGR01730">
    <property type="entry name" value="RND_mfp"/>
    <property type="match status" value="1"/>
</dbReference>